<evidence type="ECO:0000313" key="4">
    <source>
        <dbReference type="Proteomes" id="UP000694865"/>
    </source>
</evidence>
<dbReference type="PANTHER" id="PTHR15010:SF0">
    <property type="entry name" value="ACYLOXYACYL HYDROLASE"/>
    <property type="match status" value="1"/>
</dbReference>
<protein>
    <submittedName>
        <fullName evidence="5">Acyloxyacyl hydrolase-like</fullName>
    </submittedName>
</protein>
<evidence type="ECO:0000259" key="3">
    <source>
        <dbReference type="PROSITE" id="PS50015"/>
    </source>
</evidence>
<dbReference type="Proteomes" id="UP000694865">
    <property type="component" value="Unplaced"/>
</dbReference>
<dbReference type="InterPro" id="IPR001087">
    <property type="entry name" value="GDSL"/>
</dbReference>
<keyword evidence="1" id="KW-1015">Disulfide bond</keyword>
<evidence type="ECO:0000256" key="2">
    <source>
        <dbReference type="SAM" id="SignalP"/>
    </source>
</evidence>
<feature type="chain" id="PRO_5047280132" evidence="2">
    <location>
        <begin position="19"/>
        <end position="567"/>
    </location>
</feature>
<dbReference type="InterPro" id="IPR039676">
    <property type="entry name" value="AOAH"/>
</dbReference>
<feature type="domain" description="Saposin B-type" evidence="3">
    <location>
        <begin position="22"/>
        <end position="101"/>
    </location>
</feature>
<dbReference type="Pfam" id="PF20825">
    <property type="entry name" value="Saposin"/>
    <property type="match status" value="1"/>
</dbReference>
<organism evidence="4 5">
    <name type="scientific">Saccoglossus kowalevskii</name>
    <name type="common">Acorn worm</name>
    <dbReference type="NCBI Taxonomy" id="10224"/>
    <lineage>
        <taxon>Eukaryota</taxon>
        <taxon>Metazoa</taxon>
        <taxon>Hemichordata</taxon>
        <taxon>Enteropneusta</taxon>
        <taxon>Harrimaniidae</taxon>
        <taxon>Saccoglossus</taxon>
    </lineage>
</organism>
<proteinExistence type="predicted"/>
<dbReference type="InterPro" id="IPR008139">
    <property type="entry name" value="SaposinB_dom"/>
</dbReference>
<dbReference type="PROSITE" id="PS50015">
    <property type="entry name" value="SAP_B"/>
    <property type="match status" value="1"/>
</dbReference>
<accession>A0ABM0MAB2</accession>
<dbReference type="RefSeq" id="XP_006816953.1">
    <property type="nucleotide sequence ID" value="XM_006816890.1"/>
</dbReference>
<dbReference type="SUPFAM" id="SSF47862">
    <property type="entry name" value="Saposin"/>
    <property type="match status" value="1"/>
</dbReference>
<evidence type="ECO:0000313" key="5">
    <source>
        <dbReference type="RefSeq" id="XP_006816953.1"/>
    </source>
</evidence>
<dbReference type="Gene3D" id="1.10.225.10">
    <property type="entry name" value="Saposin-like"/>
    <property type="match status" value="1"/>
</dbReference>
<name>A0ABM0MAB2_SACKO</name>
<gene>
    <name evidence="5" type="primary">LOC102806164</name>
</gene>
<dbReference type="InterPro" id="IPR011001">
    <property type="entry name" value="Saposin-like"/>
</dbReference>
<dbReference type="Pfam" id="PF00657">
    <property type="entry name" value="Lipase_GDSL"/>
    <property type="match status" value="1"/>
</dbReference>
<dbReference type="InterPro" id="IPR048593">
    <property type="entry name" value="AOAH_Saposin_N"/>
</dbReference>
<dbReference type="PANTHER" id="PTHR15010">
    <property type="entry name" value="ACYLOXYACYL HYDROLASE"/>
    <property type="match status" value="1"/>
</dbReference>
<dbReference type="GeneID" id="102806164"/>
<feature type="signal peptide" evidence="2">
    <location>
        <begin position="1"/>
        <end position="18"/>
    </location>
</feature>
<keyword evidence="2" id="KW-0732">Signal</keyword>
<evidence type="ECO:0000256" key="1">
    <source>
        <dbReference type="ARBA" id="ARBA00023157"/>
    </source>
</evidence>
<reference evidence="5" key="1">
    <citation type="submission" date="2025-08" db="UniProtKB">
        <authorList>
            <consortium name="RefSeq"/>
        </authorList>
    </citation>
    <scope>IDENTIFICATION</scope>
    <source>
        <tissue evidence="5">Testes</tissue>
    </source>
</reference>
<sequence length="567" mass="62964">MYVAMLLLLVASPVAVYSSVNGGTSCIACTASVSLVDQLALVHTEGIDKAMQRLCSFLPDDYKSVCKEFVSLAGPIIIDLLANGENPDTVCQALQVCKTEPPNPTCHMYPKPKNGFHVDAHRSKIMTKYSDKLKEIADIDICGMLPGLKQICKLADRLPHAGPGEYMPKVDFDGDGYSTLDVLRGTSWRGKDCDDRRAALHPGARPEDWDRYEDSNCNGIYGIDPVSSKPYEQLLCADSDPMGIVVLGDSGAAHFHIPGEWFTPSILNMEMFLNVTFVAGNELDWPSMSAVTGFQNLTMPIIHGWTDSLYQRLRQRNLCNHRDYQSIAVNGGACGNMNTIVKSLSRNQQKDYPVLAIYSLVANDVCNGHPDTIAHMTTPAEMRQETLITLDYLDTVLPKGSSLVITGMFDGTIVYRYMHNLFHPLGQLRKDLTYATVYEYLMCLQISPCNGWMSANETLRNLTSERGAALSRVLQDLVEKSNYTNYKLYYLDFAIGINAEIDNYINHGGSAADIFESVDGFHPAQTLQRILSEYIWSNLMAKHPQTLGRVNTNNEQILKLFGDQGGY</sequence>
<dbReference type="SMART" id="SM00741">
    <property type="entry name" value="SapB"/>
    <property type="match status" value="1"/>
</dbReference>
<keyword evidence="4" id="KW-1185">Reference proteome</keyword>